<gene>
    <name evidence="1" type="ORF">IQ236_25695</name>
</gene>
<evidence type="ECO:0000313" key="2">
    <source>
        <dbReference type="Proteomes" id="UP000640725"/>
    </source>
</evidence>
<name>A0ABR9UJG8_9CYAN</name>
<dbReference type="Proteomes" id="UP000640725">
    <property type="component" value="Unassembled WGS sequence"/>
</dbReference>
<proteinExistence type="predicted"/>
<protein>
    <submittedName>
        <fullName evidence="1">Uncharacterized protein</fullName>
    </submittedName>
</protein>
<organism evidence="1 2">
    <name type="scientific">Planktothrix mougeotii LEGE 06226</name>
    <dbReference type="NCBI Taxonomy" id="1828728"/>
    <lineage>
        <taxon>Bacteria</taxon>
        <taxon>Bacillati</taxon>
        <taxon>Cyanobacteriota</taxon>
        <taxon>Cyanophyceae</taxon>
        <taxon>Oscillatoriophycideae</taxon>
        <taxon>Oscillatoriales</taxon>
        <taxon>Microcoleaceae</taxon>
        <taxon>Planktothrix</taxon>
    </lineage>
</organism>
<sequence length="55" mass="6154">MATIQIANLSSVASELSNDSESFLNELSNEEMTDLLGLGYVYFVWANKRYGFAWG</sequence>
<dbReference type="RefSeq" id="WP_193871909.1">
    <property type="nucleotide sequence ID" value="NZ_JADEWU010000110.1"/>
</dbReference>
<keyword evidence="2" id="KW-1185">Reference proteome</keyword>
<dbReference type="EMBL" id="JADEWU010000110">
    <property type="protein sequence ID" value="MBE9146592.1"/>
    <property type="molecule type" value="Genomic_DNA"/>
</dbReference>
<comment type="caution">
    <text evidence="1">The sequence shown here is derived from an EMBL/GenBank/DDBJ whole genome shotgun (WGS) entry which is preliminary data.</text>
</comment>
<accession>A0ABR9UJG8</accession>
<reference evidence="1 2" key="1">
    <citation type="submission" date="2020-10" db="EMBL/GenBank/DDBJ databases">
        <authorList>
            <person name="Castelo-Branco R."/>
            <person name="Eusebio N."/>
            <person name="Adriana R."/>
            <person name="Vieira A."/>
            <person name="Brugerolle De Fraissinette N."/>
            <person name="Rezende De Castro R."/>
            <person name="Schneider M.P."/>
            <person name="Vasconcelos V."/>
            <person name="Leao P.N."/>
        </authorList>
    </citation>
    <scope>NUCLEOTIDE SEQUENCE [LARGE SCALE GENOMIC DNA]</scope>
    <source>
        <strain evidence="1 2">LEGE 06226</strain>
    </source>
</reference>
<evidence type="ECO:0000313" key="1">
    <source>
        <dbReference type="EMBL" id="MBE9146592.1"/>
    </source>
</evidence>